<keyword evidence="1" id="KW-0732">Signal</keyword>
<dbReference type="GO" id="GO:0006508">
    <property type="term" value="P:proteolysis"/>
    <property type="evidence" value="ECO:0007669"/>
    <property type="project" value="UniProtKB-KW"/>
</dbReference>
<dbReference type="EMBL" id="JAOVZQ010000001">
    <property type="protein sequence ID" value="MCY0092946.1"/>
    <property type="molecule type" value="Genomic_DNA"/>
</dbReference>
<dbReference type="RefSeq" id="WP_267610927.1">
    <property type="nucleotide sequence ID" value="NZ_JAOVZQ010000001.1"/>
</dbReference>
<feature type="signal peptide" evidence="1">
    <location>
        <begin position="1"/>
        <end position="22"/>
    </location>
</feature>
<dbReference type="SUPFAM" id="SSF50630">
    <property type="entry name" value="Acid proteases"/>
    <property type="match status" value="1"/>
</dbReference>
<keyword evidence="2" id="KW-0378">Hydrolase</keyword>
<gene>
    <name evidence="2" type="ORF">OEG82_02665</name>
</gene>
<sequence length="184" mass="19759">MFRNLFYICCAVLAVSSLPYYAQDLDAFLPQDAGLEAATATPVEPPEKEVAARQLAHYASGVRTASIPMNKDGHFSADFHINGRHVRGMIDTGATYVAMNQSTARSIGLGLAASDFNHQVSTANGLTNAALVMIDRIEVGAVSIKNVEAFVLTDSALSATLIGMSFMSKLRTYQVSNNKLELIN</sequence>
<dbReference type="Pfam" id="PF13975">
    <property type="entry name" value="gag-asp_proteas"/>
    <property type="match status" value="1"/>
</dbReference>
<feature type="chain" id="PRO_5047412016" evidence="1">
    <location>
        <begin position="23"/>
        <end position="184"/>
    </location>
</feature>
<reference evidence="2" key="1">
    <citation type="submission" date="2022-10" db="EMBL/GenBank/DDBJ databases">
        <title>Hoeflea sp. J2-29, isolated from marine algae.</title>
        <authorList>
            <person name="Kristyanto S."/>
            <person name="Kim J.M."/>
            <person name="Jeon C.O."/>
        </authorList>
    </citation>
    <scope>NUCLEOTIDE SEQUENCE</scope>
    <source>
        <strain evidence="2">J2-29</strain>
    </source>
</reference>
<name>A0ABT3YAN8_9HYPH</name>
<dbReference type="CDD" id="cd05483">
    <property type="entry name" value="retropepsin_like_bacteria"/>
    <property type="match status" value="1"/>
</dbReference>
<protein>
    <submittedName>
        <fullName evidence="2">TIGR02281 family clan AA aspartic protease</fullName>
        <ecNumber evidence="2">3.4.23.-</ecNumber>
    </submittedName>
</protein>
<accession>A0ABT3YAN8</accession>
<dbReference type="InterPro" id="IPR034122">
    <property type="entry name" value="Retropepsin-like_bacterial"/>
</dbReference>
<dbReference type="Gene3D" id="2.40.70.10">
    <property type="entry name" value="Acid Proteases"/>
    <property type="match status" value="1"/>
</dbReference>
<dbReference type="InterPro" id="IPR021109">
    <property type="entry name" value="Peptidase_aspartic_dom_sf"/>
</dbReference>
<evidence type="ECO:0000313" key="3">
    <source>
        <dbReference type="Proteomes" id="UP001081283"/>
    </source>
</evidence>
<dbReference type="GO" id="GO:0008233">
    <property type="term" value="F:peptidase activity"/>
    <property type="evidence" value="ECO:0007669"/>
    <property type="project" value="UniProtKB-KW"/>
</dbReference>
<proteinExistence type="predicted"/>
<keyword evidence="3" id="KW-1185">Reference proteome</keyword>
<keyword evidence="2" id="KW-0645">Protease</keyword>
<dbReference type="EC" id="3.4.23.-" evidence="2"/>
<dbReference type="InterPro" id="IPR011969">
    <property type="entry name" value="Clan_AA_Asp_peptidase_C"/>
</dbReference>
<comment type="caution">
    <text evidence="2">The sequence shown here is derived from an EMBL/GenBank/DDBJ whole genome shotgun (WGS) entry which is preliminary data.</text>
</comment>
<evidence type="ECO:0000313" key="2">
    <source>
        <dbReference type="EMBL" id="MCY0092946.1"/>
    </source>
</evidence>
<organism evidence="2 3">
    <name type="scientific">Hoeflea ulvae</name>
    <dbReference type="NCBI Taxonomy" id="2983764"/>
    <lineage>
        <taxon>Bacteria</taxon>
        <taxon>Pseudomonadati</taxon>
        <taxon>Pseudomonadota</taxon>
        <taxon>Alphaproteobacteria</taxon>
        <taxon>Hyphomicrobiales</taxon>
        <taxon>Rhizobiaceae</taxon>
        <taxon>Hoeflea</taxon>
    </lineage>
</organism>
<dbReference type="NCBIfam" id="TIGR02281">
    <property type="entry name" value="clan_AA_DTGA"/>
    <property type="match status" value="1"/>
</dbReference>
<dbReference type="Proteomes" id="UP001081283">
    <property type="component" value="Unassembled WGS sequence"/>
</dbReference>
<evidence type="ECO:0000256" key="1">
    <source>
        <dbReference type="SAM" id="SignalP"/>
    </source>
</evidence>